<dbReference type="Gene3D" id="3.30.40.10">
    <property type="entry name" value="Zinc/RING finger domain, C3HC4 (zinc finger)"/>
    <property type="match status" value="1"/>
</dbReference>
<accession>A0A392TE25</accession>
<organism evidence="2 3">
    <name type="scientific">Trifolium medium</name>
    <dbReference type="NCBI Taxonomy" id="97028"/>
    <lineage>
        <taxon>Eukaryota</taxon>
        <taxon>Viridiplantae</taxon>
        <taxon>Streptophyta</taxon>
        <taxon>Embryophyta</taxon>
        <taxon>Tracheophyta</taxon>
        <taxon>Spermatophyta</taxon>
        <taxon>Magnoliopsida</taxon>
        <taxon>eudicotyledons</taxon>
        <taxon>Gunneridae</taxon>
        <taxon>Pentapetalae</taxon>
        <taxon>rosids</taxon>
        <taxon>fabids</taxon>
        <taxon>Fabales</taxon>
        <taxon>Fabaceae</taxon>
        <taxon>Papilionoideae</taxon>
        <taxon>50 kb inversion clade</taxon>
        <taxon>NPAAA clade</taxon>
        <taxon>Hologalegina</taxon>
        <taxon>IRL clade</taxon>
        <taxon>Trifolieae</taxon>
        <taxon>Trifolium</taxon>
    </lineage>
</organism>
<sequence>MTALSSQVCKICAENVGKTYDGEPFIACHVCAFPVCRLCYEYERKEGFGLVLGVKLGTRGIK</sequence>
<evidence type="ECO:0000313" key="3">
    <source>
        <dbReference type="Proteomes" id="UP000265520"/>
    </source>
</evidence>
<proteinExistence type="predicted"/>
<feature type="domain" description="Cellulose synthase RING-type zinc finger" evidence="1">
    <location>
        <begin position="3"/>
        <end position="47"/>
    </location>
</feature>
<dbReference type="SUPFAM" id="SSF57850">
    <property type="entry name" value="RING/U-box"/>
    <property type="match status" value="1"/>
</dbReference>
<dbReference type="AlphaFoldDB" id="A0A392TE25"/>
<dbReference type="EMBL" id="LXQA010558806">
    <property type="protein sequence ID" value="MCI59182.1"/>
    <property type="molecule type" value="Genomic_DNA"/>
</dbReference>
<reference evidence="2 3" key="1">
    <citation type="journal article" date="2018" name="Front. Plant Sci.">
        <title>Red Clover (Trifolium pratense) and Zigzag Clover (T. medium) - A Picture of Genomic Similarities and Differences.</title>
        <authorList>
            <person name="Dluhosova J."/>
            <person name="Istvanek J."/>
            <person name="Nedelnik J."/>
            <person name="Repkova J."/>
        </authorList>
    </citation>
    <scope>NUCLEOTIDE SEQUENCE [LARGE SCALE GENOMIC DNA]</scope>
    <source>
        <strain evidence="3">cv. 10/8</strain>
        <tissue evidence="2">Leaf</tissue>
    </source>
</reference>
<protein>
    <submittedName>
        <fullName evidence="2">Cellulose synthase A catalytic subunit 3</fullName>
    </submittedName>
</protein>
<dbReference type="Pfam" id="PF14569">
    <property type="entry name" value="zf-UDP"/>
    <property type="match status" value="1"/>
</dbReference>
<keyword evidence="3" id="KW-1185">Reference proteome</keyword>
<dbReference type="InterPro" id="IPR027934">
    <property type="entry name" value="CES_Znf_RING"/>
</dbReference>
<evidence type="ECO:0000259" key="1">
    <source>
        <dbReference type="Pfam" id="PF14569"/>
    </source>
</evidence>
<comment type="caution">
    <text evidence="2">The sequence shown here is derived from an EMBL/GenBank/DDBJ whole genome shotgun (WGS) entry which is preliminary data.</text>
</comment>
<dbReference type="Proteomes" id="UP000265520">
    <property type="component" value="Unassembled WGS sequence"/>
</dbReference>
<name>A0A392TE25_9FABA</name>
<feature type="non-terminal residue" evidence="2">
    <location>
        <position position="62"/>
    </location>
</feature>
<dbReference type="InterPro" id="IPR013083">
    <property type="entry name" value="Znf_RING/FYVE/PHD"/>
</dbReference>
<evidence type="ECO:0000313" key="2">
    <source>
        <dbReference type="EMBL" id="MCI59182.1"/>
    </source>
</evidence>